<name>A0A1T5BU77_9FIRM</name>
<dbReference type="PANTHER" id="PTHR43423">
    <property type="entry name" value="ABC TRANSPORTER I FAMILY MEMBER 17"/>
    <property type="match status" value="1"/>
</dbReference>
<proteinExistence type="predicted"/>
<dbReference type="RefSeq" id="WP_079589683.1">
    <property type="nucleotide sequence ID" value="NZ_FUYN01000003.1"/>
</dbReference>
<dbReference type="Gene3D" id="3.40.50.300">
    <property type="entry name" value="P-loop containing nucleotide triphosphate hydrolases"/>
    <property type="match status" value="1"/>
</dbReference>
<keyword evidence="2" id="KW-0547">Nucleotide-binding</keyword>
<evidence type="ECO:0000256" key="3">
    <source>
        <dbReference type="ARBA" id="ARBA00022840"/>
    </source>
</evidence>
<sequence length="212" mass="23470">MFKIENLKYKNILDVKDLEIGSNIVTTIVGKSGSGKTTLLKLLNKLISPESGKVYYLENDLEQVDSIAHRRNVVMLSQTPVVFAGSVKDNLLIGLDFSEKPHPSDDKLIEVLHKVQLNLSLSADADKLSGGEKQRLSLGRILLMNPEVYLLDEPSSALDKETEGIVISTLYTHVKETNKTLIMVSHSTEVADDYSDCIIKMENGSVIDIKEV</sequence>
<evidence type="ECO:0000256" key="2">
    <source>
        <dbReference type="ARBA" id="ARBA00022741"/>
    </source>
</evidence>
<evidence type="ECO:0000256" key="1">
    <source>
        <dbReference type="ARBA" id="ARBA00022448"/>
    </source>
</evidence>
<dbReference type="Pfam" id="PF00005">
    <property type="entry name" value="ABC_tran"/>
    <property type="match status" value="1"/>
</dbReference>
<organism evidence="5 6">
    <name type="scientific">Acetoanaerobium noterae</name>
    <dbReference type="NCBI Taxonomy" id="745369"/>
    <lineage>
        <taxon>Bacteria</taxon>
        <taxon>Bacillati</taxon>
        <taxon>Bacillota</taxon>
        <taxon>Clostridia</taxon>
        <taxon>Peptostreptococcales</taxon>
        <taxon>Filifactoraceae</taxon>
        <taxon>Acetoanaerobium</taxon>
    </lineage>
</organism>
<dbReference type="Proteomes" id="UP000243406">
    <property type="component" value="Unassembled WGS sequence"/>
</dbReference>
<accession>A0A1T5BU77</accession>
<dbReference type="InterPro" id="IPR017871">
    <property type="entry name" value="ABC_transporter-like_CS"/>
</dbReference>
<feature type="domain" description="ABC transporter" evidence="4">
    <location>
        <begin position="2"/>
        <end position="212"/>
    </location>
</feature>
<dbReference type="EMBL" id="FUYN01000003">
    <property type="protein sequence ID" value="SKB50677.1"/>
    <property type="molecule type" value="Genomic_DNA"/>
</dbReference>
<dbReference type="SUPFAM" id="SSF52540">
    <property type="entry name" value="P-loop containing nucleoside triphosphate hydrolases"/>
    <property type="match status" value="1"/>
</dbReference>
<dbReference type="PROSITE" id="PS50893">
    <property type="entry name" value="ABC_TRANSPORTER_2"/>
    <property type="match status" value="1"/>
</dbReference>
<keyword evidence="3 5" id="KW-0067">ATP-binding</keyword>
<keyword evidence="1" id="KW-0813">Transport</keyword>
<dbReference type="OrthoDB" id="9785080at2"/>
<dbReference type="InterPro" id="IPR003593">
    <property type="entry name" value="AAA+_ATPase"/>
</dbReference>
<dbReference type="PANTHER" id="PTHR43423:SF1">
    <property type="entry name" value="ABC TRANSPORTER I FAMILY MEMBER 17"/>
    <property type="match status" value="1"/>
</dbReference>
<dbReference type="InterPro" id="IPR027417">
    <property type="entry name" value="P-loop_NTPase"/>
</dbReference>
<evidence type="ECO:0000313" key="6">
    <source>
        <dbReference type="Proteomes" id="UP000243406"/>
    </source>
</evidence>
<dbReference type="AlphaFoldDB" id="A0A1T5BU77"/>
<evidence type="ECO:0000259" key="4">
    <source>
        <dbReference type="PROSITE" id="PS50893"/>
    </source>
</evidence>
<keyword evidence="6" id="KW-1185">Reference proteome</keyword>
<gene>
    <name evidence="5" type="ORF">SAMN02745120_1865</name>
</gene>
<dbReference type="InterPro" id="IPR003439">
    <property type="entry name" value="ABC_transporter-like_ATP-bd"/>
</dbReference>
<dbReference type="SMART" id="SM00382">
    <property type="entry name" value="AAA"/>
    <property type="match status" value="1"/>
</dbReference>
<evidence type="ECO:0000313" key="5">
    <source>
        <dbReference type="EMBL" id="SKB50677.1"/>
    </source>
</evidence>
<reference evidence="6" key="1">
    <citation type="submission" date="2017-02" db="EMBL/GenBank/DDBJ databases">
        <authorList>
            <person name="Varghese N."/>
            <person name="Submissions S."/>
        </authorList>
    </citation>
    <scope>NUCLEOTIDE SEQUENCE [LARGE SCALE GENOMIC DNA]</scope>
    <source>
        <strain evidence="6">ATCC 35199</strain>
    </source>
</reference>
<dbReference type="PROSITE" id="PS00211">
    <property type="entry name" value="ABC_TRANSPORTER_1"/>
    <property type="match status" value="1"/>
</dbReference>
<protein>
    <submittedName>
        <fullName evidence="5">Putative ABC transport system ATP-binding protein</fullName>
    </submittedName>
</protein>
<dbReference type="GO" id="GO:0005524">
    <property type="term" value="F:ATP binding"/>
    <property type="evidence" value="ECO:0007669"/>
    <property type="project" value="UniProtKB-KW"/>
</dbReference>
<dbReference type="GO" id="GO:0016887">
    <property type="term" value="F:ATP hydrolysis activity"/>
    <property type="evidence" value="ECO:0007669"/>
    <property type="project" value="InterPro"/>
</dbReference>